<dbReference type="GeneID" id="81371541"/>
<evidence type="ECO:0000313" key="3">
    <source>
        <dbReference type="Proteomes" id="UP001147747"/>
    </source>
</evidence>
<sequence>MSDQDQNQREHEGLDVWILGSSIGSLASAVFLIRGAKMPAPRIHLFESRGAPEDGLPTTGDALSGYDHRSSCLPIVRDKYTKYLLSLVPSIACSEQTVLDNLNTSKGDVAATRLLFQGDNHLEAIDPNNFGIGWRVWMSLMNFVLKSEKSLDRKVIRDCFKAKFFSSAFWITWSSTLVSHRNIFKIIANKGEHKRFGFCPWSSAIEFRRCVQRFFHKSRSHNKSSPPDRFICDPQEDIVLPITRLLQKEGVDIHFDVTVTDIVMDQEQGCRRISAFKWIKDETETIVTVGKHSIVIATLGSSVSGSTSGTNTKPPSLELLKAEDRLDENWSLWLAFGSTLGDPYNFCTRINESRVETFTITFQSTECLDHLIKSVKAEAGSRTLIILQKSNWSINLLIPSQPLFSHQSRDMSVIWGYCSTPNHIGNYVKKAMLSCSGQEISVELAEHLKIPREFMLNNSINIPHVMPRLAAPLLTRSSGDRPKVIPKKITNLAVVGQFVEIPDETCAIVNYSICGAHAAVNRLVGLQEL</sequence>
<keyword evidence="1" id="KW-0472">Membrane</keyword>
<dbReference type="GO" id="GO:0071949">
    <property type="term" value="F:FAD binding"/>
    <property type="evidence" value="ECO:0007669"/>
    <property type="project" value="InterPro"/>
</dbReference>
<dbReference type="InterPro" id="IPR010354">
    <property type="entry name" value="Oleate_hydratase"/>
</dbReference>
<reference evidence="2" key="2">
    <citation type="journal article" date="2023" name="IMA Fungus">
        <title>Comparative genomic study of the Penicillium genus elucidates a diverse pangenome and 15 lateral gene transfer events.</title>
        <authorList>
            <person name="Petersen C."/>
            <person name="Sorensen T."/>
            <person name="Nielsen M.R."/>
            <person name="Sondergaard T.E."/>
            <person name="Sorensen J.L."/>
            <person name="Fitzpatrick D.A."/>
            <person name="Frisvad J.C."/>
            <person name="Nielsen K.L."/>
        </authorList>
    </citation>
    <scope>NUCLEOTIDE SEQUENCE</scope>
    <source>
        <strain evidence="2">IBT 29677</strain>
    </source>
</reference>
<dbReference type="SUPFAM" id="SSF51905">
    <property type="entry name" value="FAD/NAD(P)-binding domain"/>
    <property type="match status" value="1"/>
</dbReference>
<accession>A0A9X0B8U5</accession>
<dbReference type="EMBL" id="JAPZBU010000008">
    <property type="protein sequence ID" value="KAJ5392434.1"/>
    <property type="molecule type" value="Genomic_DNA"/>
</dbReference>
<protein>
    <submittedName>
        <fullName evidence="2">Oleate hydratase</fullName>
    </submittedName>
</protein>
<dbReference type="Pfam" id="PF06100">
    <property type="entry name" value="MCRA"/>
    <property type="match status" value="2"/>
</dbReference>
<dbReference type="Proteomes" id="UP001147747">
    <property type="component" value="Unassembled WGS sequence"/>
</dbReference>
<gene>
    <name evidence="2" type="ORF">N7509_007924</name>
</gene>
<keyword evidence="1" id="KW-1133">Transmembrane helix</keyword>
<proteinExistence type="predicted"/>
<dbReference type="Gene3D" id="3.50.50.60">
    <property type="entry name" value="FAD/NAD(P)-binding domain"/>
    <property type="match status" value="2"/>
</dbReference>
<evidence type="ECO:0000313" key="2">
    <source>
        <dbReference type="EMBL" id="KAJ5392434.1"/>
    </source>
</evidence>
<keyword evidence="3" id="KW-1185">Reference proteome</keyword>
<name>A0A9X0B8U5_9EURO</name>
<dbReference type="AlphaFoldDB" id="A0A9X0B8U5"/>
<feature type="transmembrane region" description="Helical" evidence="1">
    <location>
        <begin position="16"/>
        <end position="33"/>
    </location>
</feature>
<reference evidence="2" key="1">
    <citation type="submission" date="2022-12" db="EMBL/GenBank/DDBJ databases">
        <authorList>
            <person name="Petersen C."/>
        </authorList>
    </citation>
    <scope>NUCLEOTIDE SEQUENCE</scope>
    <source>
        <strain evidence="2">IBT 29677</strain>
    </source>
</reference>
<comment type="caution">
    <text evidence="2">The sequence shown here is derived from an EMBL/GenBank/DDBJ whole genome shotgun (WGS) entry which is preliminary data.</text>
</comment>
<dbReference type="PANTHER" id="PTHR37417:SF2">
    <property type="entry name" value="67 KDA MYOSIN-CROSS-REACTIVE ANTIGEN FAMILY PROTEIN (AFU_ORTHOLOGUE AFUA_5G09970)"/>
    <property type="match status" value="1"/>
</dbReference>
<dbReference type="InterPro" id="IPR036188">
    <property type="entry name" value="FAD/NAD-bd_sf"/>
</dbReference>
<dbReference type="GO" id="GO:0050151">
    <property type="term" value="F:oleate hydratase activity"/>
    <property type="evidence" value="ECO:0007669"/>
    <property type="project" value="InterPro"/>
</dbReference>
<organism evidence="2 3">
    <name type="scientific">Penicillium cosmopolitanum</name>
    <dbReference type="NCBI Taxonomy" id="1131564"/>
    <lineage>
        <taxon>Eukaryota</taxon>
        <taxon>Fungi</taxon>
        <taxon>Dikarya</taxon>
        <taxon>Ascomycota</taxon>
        <taxon>Pezizomycotina</taxon>
        <taxon>Eurotiomycetes</taxon>
        <taxon>Eurotiomycetidae</taxon>
        <taxon>Eurotiales</taxon>
        <taxon>Aspergillaceae</taxon>
        <taxon>Penicillium</taxon>
    </lineage>
</organism>
<dbReference type="Gene3D" id="3.30.9.80">
    <property type="match status" value="1"/>
</dbReference>
<dbReference type="RefSeq" id="XP_056488112.1">
    <property type="nucleotide sequence ID" value="XM_056632561.1"/>
</dbReference>
<keyword evidence="1" id="KW-0812">Transmembrane</keyword>
<dbReference type="OrthoDB" id="545169at2759"/>
<dbReference type="PANTHER" id="PTHR37417">
    <property type="entry name" value="67 KDA MYOSIN-CROSS-REACTIVE ANTIGEN FAMILY PROTEIN (AFU_ORTHOLOGUE AFUA_5G09970)"/>
    <property type="match status" value="1"/>
</dbReference>
<dbReference type="GO" id="GO:0006631">
    <property type="term" value="P:fatty acid metabolic process"/>
    <property type="evidence" value="ECO:0007669"/>
    <property type="project" value="InterPro"/>
</dbReference>
<evidence type="ECO:0000256" key="1">
    <source>
        <dbReference type="SAM" id="Phobius"/>
    </source>
</evidence>